<reference evidence="12 13" key="1">
    <citation type="submission" date="2019-03" db="EMBL/GenBank/DDBJ databases">
        <title>Genomic Encyclopedia of Type Strains, Phase IV (KMG-IV): sequencing the most valuable type-strain genomes for metagenomic binning, comparative biology and taxonomic classification.</title>
        <authorList>
            <person name="Goeker M."/>
        </authorList>
    </citation>
    <scope>NUCLEOTIDE SEQUENCE [LARGE SCALE GENOMIC DNA]</scope>
    <source>
        <strain evidence="12 13">DSM 11170</strain>
    </source>
</reference>
<evidence type="ECO:0000256" key="10">
    <source>
        <dbReference type="SAM" id="Coils"/>
    </source>
</evidence>
<keyword evidence="6" id="KW-0067">ATP-binding</keyword>
<dbReference type="FunFam" id="3.40.50.300:FF:000356">
    <property type="entry name" value="DNA repair protein RecN"/>
    <property type="match status" value="1"/>
</dbReference>
<dbReference type="GO" id="GO:0009432">
    <property type="term" value="P:SOS response"/>
    <property type="evidence" value="ECO:0007669"/>
    <property type="project" value="TreeGrafter"/>
</dbReference>
<evidence type="ECO:0000256" key="7">
    <source>
        <dbReference type="ARBA" id="ARBA00023204"/>
    </source>
</evidence>
<evidence type="ECO:0000256" key="4">
    <source>
        <dbReference type="ARBA" id="ARBA00022741"/>
    </source>
</evidence>
<dbReference type="Pfam" id="PF02463">
    <property type="entry name" value="SMC_N"/>
    <property type="match status" value="1"/>
</dbReference>
<dbReference type="CDD" id="cd03241">
    <property type="entry name" value="ABC_RecN"/>
    <property type="match status" value="2"/>
</dbReference>
<comment type="similarity">
    <text evidence="2 9">Belongs to the RecN family.</text>
</comment>
<dbReference type="SUPFAM" id="SSF52540">
    <property type="entry name" value="P-loop containing nucleoside triphosphate hydrolases"/>
    <property type="match status" value="1"/>
</dbReference>
<dbReference type="NCBIfam" id="TIGR00634">
    <property type="entry name" value="recN"/>
    <property type="match status" value="1"/>
</dbReference>
<dbReference type="InterPro" id="IPR004604">
    <property type="entry name" value="DNA_recomb/repair_RecN"/>
</dbReference>
<evidence type="ECO:0000259" key="11">
    <source>
        <dbReference type="Pfam" id="PF02463"/>
    </source>
</evidence>
<evidence type="ECO:0000256" key="3">
    <source>
        <dbReference type="ARBA" id="ARBA00021315"/>
    </source>
</evidence>
<dbReference type="InterPro" id="IPR027417">
    <property type="entry name" value="P-loop_NTPase"/>
</dbReference>
<evidence type="ECO:0000313" key="13">
    <source>
        <dbReference type="Proteomes" id="UP000294813"/>
    </source>
</evidence>
<dbReference type="AlphaFoldDB" id="A0A4R2S7H3"/>
<evidence type="ECO:0000256" key="8">
    <source>
        <dbReference type="ARBA" id="ARBA00033408"/>
    </source>
</evidence>
<keyword evidence="4" id="KW-0547">Nucleotide-binding</keyword>
<dbReference type="GO" id="GO:0043590">
    <property type="term" value="C:bacterial nucleoid"/>
    <property type="evidence" value="ECO:0007669"/>
    <property type="project" value="TreeGrafter"/>
</dbReference>
<evidence type="ECO:0000256" key="9">
    <source>
        <dbReference type="PIRNR" id="PIRNR003128"/>
    </source>
</evidence>
<organism evidence="12 13">
    <name type="scientific">Heliophilum fasciatum</name>
    <dbReference type="NCBI Taxonomy" id="35700"/>
    <lineage>
        <taxon>Bacteria</taxon>
        <taxon>Bacillati</taxon>
        <taxon>Bacillota</taxon>
        <taxon>Clostridia</taxon>
        <taxon>Eubacteriales</taxon>
        <taxon>Heliobacteriaceae</taxon>
        <taxon>Heliophilum</taxon>
    </lineage>
</organism>
<accession>A0A4R2S7H3</accession>
<gene>
    <name evidence="12" type="ORF">EDD73_10580</name>
</gene>
<dbReference type="Gene3D" id="3.40.50.300">
    <property type="entry name" value="P-loop containing nucleotide triphosphate hydrolases"/>
    <property type="match status" value="2"/>
</dbReference>
<dbReference type="FunFam" id="3.40.50.300:FF:000319">
    <property type="entry name" value="DNA repair protein RecN"/>
    <property type="match status" value="1"/>
</dbReference>
<feature type="coiled-coil region" evidence="10">
    <location>
        <begin position="272"/>
        <end position="372"/>
    </location>
</feature>
<feature type="coiled-coil region" evidence="10">
    <location>
        <begin position="209"/>
        <end position="239"/>
    </location>
</feature>
<dbReference type="GO" id="GO:0006281">
    <property type="term" value="P:DNA repair"/>
    <property type="evidence" value="ECO:0007669"/>
    <property type="project" value="UniProtKB-KW"/>
</dbReference>
<dbReference type="Proteomes" id="UP000294813">
    <property type="component" value="Unassembled WGS sequence"/>
</dbReference>
<evidence type="ECO:0000256" key="6">
    <source>
        <dbReference type="ARBA" id="ARBA00022840"/>
    </source>
</evidence>
<keyword evidence="10" id="KW-0175">Coiled coil</keyword>
<protein>
    <recommendedName>
        <fullName evidence="3 9">DNA repair protein RecN</fullName>
    </recommendedName>
    <alternativeName>
        <fullName evidence="8 9">Recombination protein N</fullName>
    </alternativeName>
</protein>
<keyword evidence="13" id="KW-1185">Reference proteome</keyword>
<sequence length="563" mass="62081">MLARLRVENFALIEEAELELTDGLNLITGETGAGKSLLIDAVGLLIGGRATPDVVRSGAAKARVEGFFRISLPSLIQELTELGLEIDEGELLLTREVAAGGKSACRINGRTVPGGFFRDVGSRLIDLQGQHEQQSLMNSRKHRLLLDRLAGSDGEAALATVAEAYRTLSQVEAELGRLQGDERERIQRQDLLMYQIKEIDEAALVPGEEEELLAERKRLQNMEKLLRQTEEAYALLSGDMGGGVLAALGRARTALVEAASYDEALAPVATNLEAAYYQVEDVTERVRDYREEWDGSSGRLDEVEERLDLLRRLKRKYGASVDELLLYRRQAAMELETLSSSEERCTALLAELEKYRALYDQAADKLSLLRQAVAEKLASGIGAELAFLGMKHARLHVQLTKRSEPALHGAEEVEFLFSPNLGEPPKPLAKIASGGELARVLLAFKVLLAQVEGIPSLVFDEIDTGVGGQALQAVAQKMGEVSRNVQVLCVTHSPQIAAYGDLHFKIYKLVQGERTRTQIEPLPESERIKELARMLGGDLVTDLTYRHADEMYRRARVMIGAWA</sequence>
<feature type="domain" description="RecF/RecN/SMC N-terminal" evidence="11">
    <location>
        <begin position="1"/>
        <end position="512"/>
    </location>
</feature>
<dbReference type="PIRSF" id="PIRSF003128">
    <property type="entry name" value="RecN"/>
    <property type="match status" value="1"/>
</dbReference>
<keyword evidence="5 9" id="KW-0227">DNA damage</keyword>
<dbReference type="RefSeq" id="WP_131918449.1">
    <property type="nucleotide sequence ID" value="NZ_JAOQNU010000005.1"/>
</dbReference>
<dbReference type="OrthoDB" id="9806954at2"/>
<dbReference type="EMBL" id="SLXT01000005">
    <property type="protein sequence ID" value="TCP67185.1"/>
    <property type="molecule type" value="Genomic_DNA"/>
</dbReference>
<comment type="function">
    <text evidence="1 9">May be involved in recombinational repair of damaged DNA.</text>
</comment>
<name>A0A4R2S7H3_9FIRM</name>
<keyword evidence="7 9" id="KW-0234">DNA repair</keyword>
<comment type="caution">
    <text evidence="12">The sequence shown here is derived from an EMBL/GenBank/DDBJ whole genome shotgun (WGS) entry which is preliminary data.</text>
</comment>
<evidence type="ECO:0000313" key="12">
    <source>
        <dbReference type="EMBL" id="TCP67185.1"/>
    </source>
</evidence>
<evidence type="ECO:0000256" key="5">
    <source>
        <dbReference type="ARBA" id="ARBA00022763"/>
    </source>
</evidence>
<evidence type="ECO:0000256" key="1">
    <source>
        <dbReference type="ARBA" id="ARBA00003618"/>
    </source>
</evidence>
<evidence type="ECO:0000256" key="2">
    <source>
        <dbReference type="ARBA" id="ARBA00009441"/>
    </source>
</evidence>
<dbReference type="GO" id="GO:0005524">
    <property type="term" value="F:ATP binding"/>
    <property type="evidence" value="ECO:0007669"/>
    <property type="project" value="UniProtKB-KW"/>
</dbReference>
<dbReference type="PANTHER" id="PTHR11059:SF0">
    <property type="entry name" value="DNA REPAIR PROTEIN RECN"/>
    <property type="match status" value="1"/>
</dbReference>
<dbReference type="GO" id="GO:0006310">
    <property type="term" value="P:DNA recombination"/>
    <property type="evidence" value="ECO:0007669"/>
    <property type="project" value="InterPro"/>
</dbReference>
<dbReference type="PANTHER" id="PTHR11059">
    <property type="entry name" value="DNA REPAIR PROTEIN RECN"/>
    <property type="match status" value="1"/>
</dbReference>
<proteinExistence type="inferred from homology"/>
<dbReference type="InterPro" id="IPR003395">
    <property type="entry name" value="RecF/RecN/SMC_N"/>
</dbReference>